<reference evidence="1" key="1">
    <citation type="submission" date="2021-02" db="EMBL/GenBank/DDBJ databases">
        <authorList>
            <person name="Dougan E. K."/>
            <person name="Rhodes N."/>
            <person name="Thang M."/>
            <person name="Chan C."/>
        </authorList>
    </citation>
    <scope>NUCLEOTIDE SEQUENCE</scope>
</reference>
<evidence type="ECO:0000313" key="2">
    <source>
        <dbReference type="Proteomes" id="UP000626109"/>
    </source>
</evidence>
<accession>A0A813JWP8</accession>
<comment type="caution">
    <text evidence="1">The sequence shown here is derived from an EMBL/GenBank/DDBJ whole genome shotgun (WGS) entry which is preliminary data.</text>
</comment>
<dbReference type="Proteomes" id="UP000626109">
    <property type="component" value="Unassembled WGS sequence"/>
</dbReference>
<protein>
    <submittedName>
        <fullName evidence="1">Uncharacterized protein</fullName>
    </submittedName>
</protein>
<sequence length="71" mass="8284">VALYGGTPFFCWPLKPPLNALEGESYDKAYSEFRRDHQDPWNLFFHCLCPPFQLGFNMHCLLNSTLAWQTC</sequence>
<name>A0A813JWP8_POLGL</name>
<organism evidence="1 2">
    <name type="scientific">Polarella glacialis</name>
    <name type="common">Dinoflagellate</name>
    <dbReference type="NCBI Taxonomy" id="89957"/>
    <lineage>
        <taxon>Eukaryota</taxon>
        <taxon>Sar</taxon>
        <taxon>Alveolata</taxon>
        <taxon>Dinophyceae</taxon>
        <taxon>Suessiales</taxon>
        <taxon>Suessiaceae</taxon>
        <taxon>Polarella</taxon>
    </lineage>
</organism>
<gene>
    <name evidence="1" type="ORF">PGLA2088_LOCUS24940</name>
</gene>
<dbReference type="EMBL" id="CAJNNW010026575">
    <property type="protein sequence ID" value="CAE8686349.1"/>
    <property type="molecule type" value="Genomic_DNA"/>
</dbReference>
<dbReference type="AlphaFoldDB" id="A0A813JWP8"/>
<proteinExistence type="predicted"/>
<evidence type="ECO:0000313" key="1">
    <source>
        <dbReference type="EMBL" id="CAE8686349.1"/>
    </source>
</evidence>
<feature type="non-terminal residue" evidence="1">
    <location>
        <position position="71"/>
    </location>
</feature>